<protein>
    <submittedName>
        <fullName evidence="2">Uncharacterized protein</fullName>
    </submittedName>
</protein>
<sequence>MTDDWQPGYPIDLRTPEQRDKASTNHVSPDFEYQIGRVLARYTGVRVYLQDDNRAQKRPPTSGSTTATAGSGTPRSGWSWTGNS</sequence>
<dbReference type="Proteomes" id="UP000749040">
    <property type="component" value="Unassembled WGS sequence"/>
</dbReference>
<dbReference type="EMBL" id="JADKYB010000010">
    <property type="protein sequence ID" value="MBM9506825.1"/>
    <property type="molecule type" value="Genomic_DNA"/>
</dbReference>
<feature type="region of interest" description="Disordered" evidence="1">
    <location>
        <begin position="50"/>
        <end position="84"/>
    </location>
</feature>
<evidence type="ECO:0000313" key="2">
    <source>
        <dbReference type="EMBL" id="MBM9506825.1"/>
    </source>
</evidence>
<name>A0ABS2TX18_9ACTN</name>
<proteinExistence type="predicted"/>
<organism evidence="2 3">
    <name type="scientific">Actinacidiphila acididurans</name>
    <dbReference type="NCBI Taxonomy" id="2784346"/>
    <lineage>
        <taxon>Bacteria</taxon>
        <taxon>Bacillati</taxon>
        <taxon>Actinomycetota</taxon>
        <taxon>Actinomycetes</taxon>
        <taxon>Kitasatosporales</taxon>
        <taxon>Streptomycetaceae</taxon>
        <taxon>Actinacidiphila</taxon>
    </lineage>
</organism>
<comment type="caution">
    <text evidence="2">The sequence shown here is derived from an EMBL/GenBank/DDBJ whole genome shotgun (WGS) entry which is preliminary data.</text>
</comment>
<feature type="compositionally biased region" description="Low complexity" evidence="1">
    <location>
        <begin position="58"/>
        <end position="77"/>
    </location>
</feature>
<reference evidence="2 3" key="1">
    <citation type="submission" date="2021-01" db="EMBL/GenBank/DDBJ databases">
        <title>Streptomyces acididurans sp. nov., isolated from a peat swamp forest soil.</title>
        <authorList>
            <person name="Chantavorakit T."/>
            <person name="Duangmal K."/>
        </authorList>
    </citation>
    <scope>NUCLEOTIDE SEQUENCE [LARGE SCALE GENOMIC DNA]</scope>
    <source>
        <strain evidence="2 3">KK5PA1</strain>
    </source>
</reference>
<feature type="region of interest" description="Disordered" evidence="1">
    <location>
        <begin position="1"/>
        <end position="28"/>
    </location>
</feature>
<gene>
    <name evidence="2" type="ORF">ITX44_20195</name>
</gene>
<keyword evidence="3" id="KW-1185">Reference proteome</keyword>
<evidence type="ECO:0000313" key="3">
    <source>
        <dbReference type="Proteomes" id="UP000749040"/>
    </source>
</evidence>
<accession>A0ABS2TX18</accession>
<evidence type="ECO:0000256" key="1">
    <source>
        <dbReference type="SAM" id="MobiDB-lite"/>
    </source>
</evidence>
<dbReference type="RefSeq" id="WP_205358690.1">
    <property type="nucleotide sequence ID" value="NZ_JADKYB010000010.1"/>
</dbReference>
<feature type="compositionally biased region" description="Basic and acidic residues" evidence="1">
    <location>
        <begin position="14"/>
        <end position="23"/>
    </location>
</feature>